<accession>G0M9V3</accession>
<keyword evidence="3" id="KW-1185">Reference proteome</keyword>
<dbReference type="Pfam" id="PF10325">
    <property type="entry name" value="7TM_GPCR_Srz"/>
    <property type="match status" value="1"/>
</dbReference>
<feature type="transmembrane region" description="Helical" evidence="1">
    <location>
        <begin position="272"/>
        <end position="298"/>
    </location>
</feature>
<dbReference type="EMBL" id="GL379787">
    <property type="protein sequence ID" value="EGT30718.1"/>
    <property type="molecule type" value="Genomic_DNA"/>
</dbReference>
<feature type="transmembrane region" description="Helical" evidence="1">
    <location>
        <begin position="78"/>
        <end position="105"/>
    </location>
</feature>
<evidence type="ECO:0000313" key="2">
    <source>
        <dbReference type="EMBL" id="EGT30718.1"/>
    </source>
</evidence>
<feature type="transmembrane region" description="Helical" evidence="1">
    <location>
        <begin position="196"/>
        <end position="218"/>
    </location>
</feature>
<reference evidence="3" key="1">
    <citation type="submission" date="2011-07" db="EMBL/GenBank/DDBJ databases">
        <authorList>
            <consortium name="Caenorhabditis brenneri Sequencing and Analysis Consortium"/>
            <person name="Wilson R.K."/>
        </authorList>
    </citation>
    <scope>NUCLEOTIDE SEQUENCE [LARGE SCALE GENOMIC DNA]</scope>
    <source>
        <strain evidence="3">PB2801</strain>
    </source>
</reference>
<dbReference type="InParanoid" id="G0M9V3"/>
<dbReference type="Proteomes" id="UP000008068">
    <property type="component" value="Unassembled WGS sequence"/>
</dbReference>
<dbReference type="HOGENOM" id="CLU_861155_0_0_1"/>
<feature type="transmembrane region" description="Helical" evidence="1">
    <location>
        <begin position="40"/>
        <end position="66"/>
    </location>
</feature>
<organism evidence="3">
    <name type="scientific">Caenorhabditis brenneri</name>
    <name type="common">Nematode worm</name>
    <dbReference type="NCBI Taxonomy" id="135651"/>
    <lineage>
        <taxon>Eukaryota</taxon>
        <taxon>Metazoa</taxon>
        <taxon>Ecdysozoa</taxon>
        <taxon>Nematoda</taxon>
        <taxon>Chromadorea</taxon>
        <taxon>Rhabditida</taxon>
        <taxon>Rhabditina</taxon>
        <taxon>Rhabditomorpha</taxon>
        <taxon>Rhabditoidea</taxon>
        <taxon>Rhabditidae</taxon>
        <taxon>Peloderinae</taxon>
        <taxon>Caenorhabditis</taxon>
    </lineage>
</organism>
<proteinExistence type="predicted"/>
<evidence type="ECO:0000313" key="3">
    <source>
        <dbReference type="Proteomes" id="UP000008068"/>
    </source>
</evidence>
<sequence length="312" mass="35661">MDPENSTAPNSSDVMSNITELAGTKYSYLEVFGKVKGIEYSLTILLGLLVAYLIVTTTHFMIFRFWNYRKPTPVSPILTVFYCVSETILLISLVLIAIIATLHFLHFDLLALILVYIASGFISAVQMMSESYILVLSAFCVTKYYNHFYSGAVTFSQNYWKAVIRITFWLVIIKDFTFLIGLILSRFLENLGRDFFFIYSGFTLLVFMLLMLVTLLYTQMQCRSKANLSSSEKLLCSQTYLIIFFKIVTIPAVFTIMMVVESDKVSDPFIQFFTLATITDIMLVPMCIQLTDIIFSCAKRDYSVDIKMEEVA</sequence>
<dbReference type="AlphaFoldDB" id="G0M9V3"/>
<name>G0M9V3_CAEBE</name>
<feature type="transmembrane region" description="Helical" evidence="1">
    <location>
        <begin position="111"/>
        <end position="141"/>
    </location>
</feature>
<keyword evidence="1" id="KW-0472">Membrane</keyword>
<feature type="transmembrane region" description="Helical" evidence="1">
    <location>
        <begin position="162"/>
        <end position="184"/>
    </location>
</feature>
<keyword evidence="1" id="KW-1133">Transmembrane helix</keyword>
<keyword evidence="1" id="KW-0812">Transmembrane</keyword>
<evidence type="ECO:0000256" key="1">
    <source>
        <dbReference type="SAM" id="Phobius"/>
    </source>
</evidence>
<gene>
    <name evidence="2" type="ORF">CAEBREN_14047</name>
</gene>
<dbReference type="InterPro" id="IPR018817">
    <property type="entry name" value="7TM_GPCR_serpentine_rcpt_Srz"/>
</dbReference>
<feature type="transmembrane region" description="Helical" evidence="1">
    <location>
        <begin position="239"/>
        <end position="260"/>
    </location>
</feature>
<protein>
    <submittedName>
        <fullName evidence="2">Uncharacterized protein</fullName>
    </submittedName>
</protein>